<evidence type="ECO:0000256" key="4">
    <source>
        <dbReference type="ARBA" id="ARBA00023163"/>
    </source>
</evidence>
<gene>
    <name evidence="6" type="ORF">WKW80_20760</name>
</gene>
<comment type="caution">
    <text evidence="6">The sequence shown here is derived from an EMBL/GenBank/DDBJ whole genome shotgun (WGS) entry which is preliminary data.</text>
</comment>
<reference evidence="6 7" key="1">
    <citation type="submission" date="2024-03" db="EMBL/GenBank/DDBJ databases">
        <title>Novel species of the genus Variovorax.</title>
        <authorList>
            <person name="Liu Q."/>
            <person name="Xin Y.-H."/>
        </authorList>
    </citation>
    <scope>NUCLEOTIDE SEQUENCE [LARGE SCALE GENOMIC DNA]</scope>
    <source>
        <strain evidence="6 7">KACC 18501</strain>
    </source>
</reference>
<dbReference type="Gene3D" id="1.10.10.10">
    <property type="entry name" value="Winged helix-like DNA-binding domain superfamily/Winged helix DNA-binding domain"/>
    <property type="match status" value="1"/>
</dbReference>
<sequence length="318" mass="35041">MSRRLPPLNALRSFAAAAEACSFTKAGEALYVTQGAVSRQVKQLEEWLGKPVFLRTPQGIALTDAGRMLAGTIDDAFRRIEATADAIKHSSQRQMLKLNLSPTFATRWLAPRLAAFRKIYPAIDFSLTTDSARKARDLRNCDAAIVFADHDWDRCESSRLRLEEHVLVASPLLWTQGGLPPRIEECTLLHILDGDSRIPVWERWCEAHGITHLDTRAGLEFSTLDLVINAALTGTGVAIVDQVMVQPELRSGALRRLNGLSSEGPAGYWFVSLAQEPGKRACVQLFHDWIREQVDTVASCDAAADALSDATAPARQKL</sequence>
<accession>A0ABU8W300</accession>
<evidence type="ECO:0000259" key="5">
    <source>
        <dbReference type="PROSITE" id="PS50931"/>
    </source>
</evidence>
<dbReference type="Proteomes" id="UP001363010">
    <property type="component" value="Unassembled WGS sequence"/>
</dbReference>
<dbReference type="RefSeq" id="WP_340365463.1">
    <property type="nucleotide sequence ID" value="NZ_JBBKZV010000013.1"/>
</dbReference>
<evidence type="ECO:0000256" key="3">
    <source>
        <dbReference type="ARBA" id="ARBA00023125"/>
    </source>
</evidence>
<evidence type="ECO:0000256" key="2">
    <source>
        <dbReference type="ARBA" id="ARBA00023015"/>
    </source>
</evidence>
<protein>
    <submittedName>
        <fullName evidence="6">LysR substrate-binding domain-containing protein</fullName>
    </submittedName>
</protein>
<keyword evidence="3" id="KW-0238">DNA-binding</keyword>
<name>A0ABU8W300_9BURK</name>
<dbReference type="PRINTS" id="PR00039">
    <property type="entry name" value="HTHLYSR"/>
</dbReference>
<dbReference type="PROSITE" id="PS50931">
    <property type="entry name" value="HTH_LYSR"/>
    <property type="match status" value="1"/>
</dbReference>
<dbReference type="PANTHER" id="PTHR30537:SF58">
    <property type="entry name" value="HTH-TYPE TRANSCRIPTIONAL REGULATOR PERR"/>
    <property type="match status" value="1"/>
</dbReference>
<comment type="similarity">
    <text evidence="1">Belongs to the LysR transcriptional regulatory family.</text>
</comment>
<dbReference type="SUPFAM" id="SSF46785">
    <property type="entry name" value="Winged helix' DNA-binding domain"/>
    <property type="match status" value="1"/>
</dbReference>
<dbReference type="Pfam" id="PF03466">
    <property type="entry name" value="LysR_substrate"/>
    <property type="match status" value="1"/>
</dbReference>
<evidence type="ECO:0000313" key="6">
    <source>
        <dbReference type="EMBL" id="MEJ8824440.1"/>
    </source>
</evidence>
<dbReference type="InterPro" id="IPR000847">
    <property type="entry name" value="LysR_HTH_N"/>
</dbReference>
<dbReference type="Pfam" id="PF00126">
    <property type="entry name" value="HTH_1"/>
    <property type="match status" value="1"/>
</dbReference>
<dbReference type="Gene3D" id="3.40.190.10">
    <property type="entry name" value="Periplasmic binding protein-like II"/>
    <property type="match status" value="2"/>
</dbReference>
<proteinExistence type="inferred from homology"/>
<evidence type="ECO:0000256" key="1">
    <source>
        <dbReference type="ARBA" id="ARBA00009437"/>
    </source>
</evidence>
<feature type="domain" description="HTH lysR-type" evidence="5">
    <location>
        <begin position="6"/>
        <end position="63"/>
    </location>
</feature>
<organism evidence="6 7">
    <name type="scientific">Variovorax humicola</name>
    <dbReference type="NCBI Taxonomy" id="1769758"/>
    <lineage>
        <taxon>Bacteria</taxon>
        <taxon>Pseudomonadati</taxon>
        <taxon>Pseudomonadota</taxon>
        <taxon>Betaproteobacteria</taxon>
        <taxon>Burkholderiales</taxon>
        <taxon>Comamonadaceae</taxon>
        <taxon>Variovorax</taxon>
    </lineage>
</organism>
<evidence type="ECO:0000313" key="7">
    <source>
        <dbReference type="Proteomes" id="UP001363010"/>
    </source>
</evidence>
<dbReference type="EMBL" id="JBBKZV010000013">
    <property type="protein sequence ID" value="MEJ8824440.1"/>
    <property type="molecule type" value="Genomic_DNA"/>
</dbReference>
<keyword evidence="2" id="KW-0805">Transcription regulation</keyword>
<dbReference type="InterPro" id="IPR058163">
    <property type="entry name" value="LysR-type_TF_proteobact-type"/>
</dbReference>
<dbReference type="InterPro" id="IPR036388">
    <property type="entry name" value="WH-like_DNA-bd_sf"/>
</dbReference>
<dbReference type="SUPFAM" id="SSF53850">
    <property type="entry name" value="Periplasmic binding protein-like II"/>
    <property type="match status" value="1"/>
</dbReference>
<keyword evidence="7" id="KW-1185">Reference proteome</keyword>
<dbReference type="InterPro" id="IPR005119">
    <property type="entry name" value="LysR_subst-bd"/>
</dbReference>
<dbReference type="PANTHER" id="PTHR30537">
    <property type="entry name" value="HTH-TYPE TRANSCRIPTIONAL REGULATOR"/>
    <property type="match status" value="1"/>
</dbReference>
<keyword evidence="4" id="KW-0804">Transcription</keyword>
<dbReference type="InterPro" id="IPR036390">
    <property type="entry name" value="WH_DNA-bd_sf"/>
</dbReference>